<sequence length="576" mass="62256">MAEQPAPPVGRVVGTEDSTPLQFSVALAEDAYLQLDDVVVTVRAVPGLGPVMTSGVVTQVRARHEGASFGSDVFLIADGVLPAQVQEIAEVTTTRVEPECYVPPRPGEPVRRATGDERAQALYFDQMDTKVAVGLGRDGDPIYVNLDFLDGTRGGHVSISGISGVATKTSFALFLLYSIFTGGALGRRALNAKALVFSVKGEDLLFLDHANTRLDDELRADYARLDLAAAPFASVGFFAPPIPEDLSGRPNVSGRTSGIAAFWWTLYEFCAAELLPYVFADAEDERNQYTMVIHQVAARLRREAVETGDGGAVVIEGQVLRTYDDLVEFISDQLTDEDTRRDWAGPVTGVGTINAFLRRLRSSLKPLRAIVRGDLANNPARRVTTENQQVTVVDLHNLPERAQRFVVGVVLASETARKEAAGPGGLLFTMIDELNKYAPREGSSPIKEVLLDIAERGRSLGIILVGAQQTASEVERRIVSNSSIKIVGRLDPAEAGRPEYGFLPPSQRARATLAKPGTMFVSQPEIPVPLAVEFPFPAWATRQSECGAPPPTGTNGATRPRDPFSRIPVVEDEPPF</sequence>
<dbReference type="SUPFAM" id="SSF52540">
    <property type="entry name" value="P-loop containing nucleoside triphosphate hydrolases"/>
    <property type="match status" value="1"/>
</dbReference>
<dbReference type="RefSeq" id="WP_169412957.1">
    <property type="nucleotide sequence ID" value="NZ_JAAXKZ010000034.1"/>
</dbReference>
<evidence type="ECO:0000313" key="2">
    <source>
        <dbReference type="EMBL" id="NMH92240.1"/>
    </source>
</evidence>
<protein>
    <submittedName>
        <fullName evidence="2">ATP-binding protein</fullName>
    </submittedName>
</protein>
<keyword evidence="2" id="KW-0547">Nucleotide-binding</keyword>
<dbReference type="PANTHER" id="PTHR30121:SF6">
    <property type="entry name" value="SLR6007 PROTEIN"/>
    <property type="match status" value="1"/>
</dbReference>
<dbReference type="Proteomes" id="UP000586918">
    <property type="component" value="Unassembled WGS sequence"/>
</dbReference>
<dbReference type="EMBL" id="JAAXKZ010000034">
    <property type="protein sequence ID" value="NMH92240.1"/>
    <property type="molecule type" value="Genomic_DNA"/>
</dbReference>
<accession>A0A848DHT6</accession>
<dbReference type="PANTHER" id="PTHR30121">
    <property type="entry name" value="UNCHARACTERIZED PROTEIN YJGR-RELATED"/>
    <property type="match status" value="1"/>
</dbReference>
<dbReference type="GO" id="GO:0005524">
    <property type="term" value="F:ATP binding"/>
    <property type="evidence" value="ECO:0007669"/>
    <property type="project" value="UniProtKB-KW"/>
</dbReference>
<evidence type="ECO:0000256" key="1">
    <source>
        <dbReference type="SAM" id="MobiDB-lite"/>
    </source>
</evidence>
<dbReference type="Gene3D" id="3.40.50.300">
    <property type="entry name" value="P-loop containing nucleotide triphosphate hydrolases"/>
    <property type="match status" value="1"/>
</dbReference>
<comment type="caution">
    <text evidence="2">The sequence shown here is derived from an EMBL/GenBank/DDBJ whole genome shotgun (WGS) entry which is preliminary data.</text>
</comment>
<proteinExistence type="predicted"/>
<feature type="region of interest" description="Disordered" evidence="1">
    <location>
        <begin position="542"/>
        <end position="576"/>
    </location>
</feature>
<keyword evidence="2" id="KW-0067">ATP-binding</keyword>
<dbReference type="AlphaFoldDB" id="A0A848DHT6"/>
<dbReference type="InterPro" id="IPR051162">
    <property type="entry name" value="T4SS_component"/>
</dbReference>
<gene>
    <name evidence="2" type="ORF">HF519_11795</name>
</gene>
<keyword evidence="3" id="KW-1185">Reference proteome</keyword>
<evidence type="ECO:0000313" key="3">
    <source>
        <dbReference type="Proteomes" id="UP000586918"/>
    </source>
</evidence>
<organism evidence="2 3">
    <name type="scientific">Pseudonocardia bannensis</name>
    <dbReference type="NCBI Taxonomy" id="630973"/>
    <lineage>
        <taxon>Bacteria</taxon>
        <taxon>Bacillati</taxon>
        <taxon>Actinomycetota</taxon>
        <taxon>Actinomycetes</taxon>
        <taxon>Pseudonocardiales</taxon>
        <taxon>Pseudonocardiaceae</taxon>
        <taxon>Pseudonocardia</taxon>
    </lineage>
</organism>
<reference evidence="2 3" key="1">
    <citation type="submission" date="2020-04" db="EMBL/GenBank/DDBJ databases">
        <authorList>
            <person name="Klaysubun C."/>
            <person name="Duangmal K."/>
            <person name="Lipun K."/>
        </authorList>
    </citation>
    <scope>NUCLEOTIDE SEQUENCE [LARGE SCALE GENOMIC DNA]</scope>
    <source>
        <strain evidence="2 3">DSM 45300</strain>
    </source>
</reference>
<dbReference type="InterPro" id="IPR027417">
    <property type="entry name" value="P-loop_NTPase"/>
</dbReference>
<name>A0A848DHT6_9PSEU</name>